<dbReference type="EMBL" id="FXUG01000001">
    <property type="protein sequence ID" value="SMP38466.1"/>
    <property type="molecule type" value="Genomic_DNA"/>
</dbReference>
<evidence type="ECO:0000256" key="5">
    <source>
        <dbReference type="ARBA" id="ARBA00022989"/>
    </source>
</evidence>
<accession>A0ABY1PNM8</accession>
<evidence type="ECO:0000256" key="4">
    <source>
        <dbReference type="ARBA" id="ARBA00022692"/>
    </source>
</evidence>
<dbReference type="Pfam" id="PF03994">
    <property type="entry name" value="DUF350"/>
    <property type="match status" value="1"/>
</dbReference>
<evidence type="ECO:0000313" key="8">
    <source>
        <dbReference type="EMBL" id="SMP38466.1"/>
    </source>
</evidence>
<gene>
    <name evidence="8" type="ORF">SAMN06265222_101140</name>
</gene>
<reference evidence="8 9" key="1">
    <citation type="submission" date="2017-05" db="EMBL/GenBank/DDBJ databases">
        <authorList>
            <person name="Varghese N."/>
            <person name="Submissions S."/>
        </authorList>
    </citation>
    <scope>NUCLEOTIDE SEQUENCE [LARGE SCALE GENOMIC DNA]</scope>
    <source>
        <strain evidence="8 9">DSM 25457</strain>
    </source>
</reference>
<evidence type="ECO:0000256" key="2">
    <source>
        <dbReference type="ARBA" id="ARBA00005779"/>
    </source>
</evidence>
<keyword evidence="5 7" id="KW-1133">Transmembrane helix</keyword>
<dbReference type="RefSeq" id="WP_283430404.1">
    <property type="nucleotide sequence ID" value="NZ_CAWLDM010000001.1"/>
</dbReference>
<proteinExistence type="inferred from homology"/>
<sequence length="99" mass="10384">MNETLPTTDAAVETAQHVLVSPAPMVGTRLDVLMEHLIAATVFSVVGIIVFVICLILAEKLTPFSLLHEIGEEHNMAVSIVVSAIVLGISIIIAAAILG</sequence>
<protein>
    <recommendedName>
        <fullName evidence="10">DUF350 domain-containing protein</fullName>
    </recommendedName>
</protein>
<dbReference type="InterPro" id="IPR007140">
    <property type="entry name" value="DUF350"/>
</dbReference>
<evidence type="ECO:0000313" key="9">
    <source>
        <dbReference type="Proteomes" id="UP001158067"/>
    </source>
</evidence>
<feature type="transmembrane region" description="Helical" evidence="7">
    <location>
        <begin position="37"/>
        <end position="58"/>
    </location>
</feature>
<organism evidence="8 9">
    <name type="scientific">Neorhodopirellula lusitana</name>
    <dbReference type="NCBI Taxonomy" id="445327"/>
    <lineage>
        <taxon>Bacteria</taxon>
        <taxon>Pseudomonadati</taxon>
        <taxon>Planctomycetota</taxon>
        <taxon>Planctomycetia</taxon>
        <taxon>Pirellulales</taxon>
        <taxon>Pirellulaceae</taxon>
        <taxon>Neorhodopirellula</taxon>
    </lineage>
</organism>
<evidence type="ECO:0000256" key="1">
    <source>
        <dbReference type="ARBA" id="ARBA00004651"/>
    </source>
</evidence>
<evidence type="ECO:0000256" key="7">
    <source>
        <dbReference type="SAM" id="Phobius"/>
    </source>
</evidence>
<feature type="transmembrane region" description="Helical" evidence="7">
    <location>
        <begin position="78"/>
        <end position="98"/>
    </location>
</feature>
<evidence type="ECO:0008006" key="10">
    <source>
        <dbReference type="Google" id="ProtNLM"/>
    </source>
</evidence>
<keyword evidence="6 7" id="KW-0472">Membrane</keyword>
<comment type="similarity">
    <text evidence="2">Belongs to the UPF0719 family.</text>
</comment>
<comment type="caution">
    <text evidence="8">The sequence shown here is derived from an EMBL/GenBank/DDBJ whole genome shotgun (WGS) entry which is preliminary data.</text>
</comment>
<evidence type="ECO:0000256" key="3">
    <source>
        <dbReference type="ARBA" id="ARBA00022475"/>
    </source>
</evidence>
<keyword evidence="4 7" id="KW-0812">Transmembrane</keyword>
<evidence type="ECO:0000256" key="6">
    <source>
        <dbReference type="ARBA" id="ARBA00023136"/>
    </source>
</evidence>
<dbReference type="Proteomes" id="UP001158067">
    <property type="component" value="Unassembled WGS sequence"/>
</dbReference>
<name>A0ABY1PNM8_9BACT</name>
<keyword evidence="9" id="KW-1185">Reference proteome</keyword>
<comment type="subcellular location">
    <subcellularLocation>
        <location evidence="1">Cell membrane</location>
        <topology evidence="1">Multi-pass membrane protein</topology>
    </subcellularLocation>
</comment>
<keyword evidence="3" id="KW-1003">Cell membrane</keyword>